<organism evidence="1">
    <name type="scientific">Picea glauca</name>
    <name type="common">White spruce</name>
    <name type="synonym">Pinus glauca</name>
    <dbReference type="NCBI Taxonomy" id="3330"/>
    <lineage>
        <taxon>Eukaryota</taxon>
        <taxon>Viridiplantae</taxon>
        <taxon>Streptophyta</taxon>
        <taxon>Embryophyta</taxon>
        <taxon>Tracheophyta</taxon>
        <taxon>Spermatophyta</taxon>
        <taxon>Pinopsida</taxon>
        <taxon>Pinidae</taxon>
        <taxon>Conifers I</taxon>
        <taxon>Pinales</taxon>
        <taxon>Pinaceae</taxon>
        <taxon>Picea</taxon>
    </lineage>
</organism>
<dbReference type="EMBL" id="LKAM01000008">
    <property type="protein sequence ID" value="KUM47079.1"/>
    <property type="molecule type" value="Genomic_DNA"/>
</dbReference>
<reference evidence="1" key="1">
    <citation type="journal article" date="2015" name="Genome Biol. Evol.">
        <title>Organellar Genomes of White Spruce (Picea glauca): Assembly and Annotation.</title>
        <authorList>
            <person name="Jackman S.D."/>
            <person name="Warren R.L."/>
            <person name="Gibb E.A."/>
            <person name="Vandervalk B.P."/>
            <person name="Mohamadi H."/>
            <person name="Chu J."/>
            <person name="Raymond A."/>
            <person name="Pleasance S."/>
            <person name="Coope R."/>
            <person name="Wildung M.R."/>
            <person name="Ritland C.E."/>
            <person name="Bousquet J."/>
            <person name="Jones S.J."/>
            <person name="Bohlmann J."/>
            <person name="Birol I."/>
        </authorList>
    </citation>
    <scope>NUCLEOTIDE SEQUENCE [LARGE SCALE GENOMIC DNA]</scope>
    <source>
        <tissue evidence="1">Flushing bud</tissue>
    </source>
</reference>
<comment type="caution">
    <text evidence="1">The sequence shown here is derived from an EMBL/GenBank/DDBJ whole genome shotgun (WGS) entry which is preliminary data.</text>
</comment>
<sequence length="59" mass="6526">MIKHSFVLVVGARIWTYACSSLLLQFPSLTFQLLAPVSAQLPVITHRSRSLSVPVQFGL</sequence>
<name>A0A101LXE5_PICGL</name>
<geneLocation type="mitochondrion" evidence="1"/>
<evidence type="ECO:0000313" key="1">
    <source>
        <dbReference type="EMBL" id="KUM47079.1"/>
    </source>
</evidence>
<keyword evidence="1" id="KW-0496">Mitochondrion</keyword>
<dbReference type="AlphaFoldDB" id="A0A101LXE5"/>
<gene>
    <name evidence="1" type="ORF">ABT39_MTgene6085</name>
</gene>
<protein>
    <submittedName>
        <fullName evidence="1">Uncharacterized protein</fullName>
    </submittedName>
</protein>
<proteinExistence type="predicted"/>
<accession>A0A101LXE5</accession>